<evidence type="ECO:0000313" key="1">
    <source>
        <dbReference type="EMBL" id="SDB87265.1"/>
    </source>
</evidence>
<dbReference type="Pfam" id="PF26595">
    <property type="entry name" value="A_ENA"/>
    <property type="match status" value="1"/>
</dbReference>
<dbReference type="InterPro" id="IPR058705">
    <property type="entry name" value="A_ENA"/>
</dbReference>
<accession>A0A1G6H008</accession>
<dbReference type="AlphaFoldDB" id="A0A1G6H008"/>
<protein>
    <submittedName>
        <fullName evidence="1">Uncharacterized protein</fullName>
    </submittedName>
</protein>
<evidence type="ECO:0000313" key="2">
    <source>
        <dbReference type="Proteomes" id="UP000242662"/>
    </source>
</evidence>
<dbReference type="EMBL" id="FMYM01000002">
    <property type="protein sequence ID" value="SDB87265.1"/>
    <property type="molecule type" value="Genomic_DNA"/>
</dbReference>
<keyword evidence="2" id="KW-1185">Reference proteome</keyword>
<name>A0A1G6H008_9BACI</name>
<reference evidence="2" key="1">
    <citation type="submission" date="2016-09" db="EMBL/GenBank/DDBJ databases">
        <authorList>
            <person name="Varghese N."/>
            <person name="Submissions S."/>
        </authorList>
    </citation>
    <scope>NUCLEOTIDE SEQUENCE [LARGE SCALE GENOMIC DNA]</scope>
    <source>
        <strain evidence="2">25nlg</strain>
    </source>
</reference>
<sequence>MSLPSIPNITPCISLTREETIDLLLSSIAMEEMGLSHILNAEGEKLQRFLEMDCLKLKDFMEINKSVNSTLKTIIKSQILLQSKLEETIYLDSLSRPKCEPDCFHDCSDQGQHDGCDCACCQGRAGCQECKQEDVYPERDCDHGECDHGKCHENDHCHECKGDPTNNEDHEQQAYSEDSEHEETHICDQCGGYKKVVEQYKHEEVSICDKCGGRRVDKDPCDEEVICQQCGGRRVNGEEHAAQSEVCREDDHCPTCGGVHQRGR</sequence>
<proteinExistence type="predicted"/>
<organism evidence="1 2">
    <name type="scientific">Shouchella lonarensis</name>
    <dbReference type="NCBI Taxonomy" id="1464122"/>
    <lineage>
        <taxon>Bacteria</taxon>
        <taxon>Bacillati</taxon>
        <taxon>Bacillota</taxon>
        <taxon>Bacilli</taxon>
        <taxon>Bacillales</taxon>
        <taxon>Bacillaceae</taxon>
        <taxon>Shouchella</taxon>
    </lineage>
</organism>
<dbReference type="RefSeq" id="WP_176763763.1">
    <property type="nucleotide sequence ID" value="NZ_FMYM01000002.1"/>
</dbReference>
<dbReference type="Proteomes" id="UP000242662">
    <property type="component" value="Unassembled WGS sequence"/>
</dbReference>
<dbReference type="STRING" id="1464122.SAMN05421737_102177"/>
<gene>
    <name evidence="1" type="ORF">SAMN05421737_102177</name>
</gene>